<evidence type="ECO:0000313" key="4">
    <source>
        <dbReference type="Proteomes" id="UP000523139"/>
    </source>
</evidence>
<dbReference type="SUPFAM" id="SSF53850">
    <property type="entry name" value="Periplasmic binding protein-like II"/>
    <property type="match status" value="1"/>
</dbReference>
<proteinExistence type="predicted"/>
<dbReference type="AlphaFoldDB" id="A0A7X8YE87"/>
<dbReference type="PANTHER" id="PTHR30290">
    <property type="entry name" value="PERIPLASMIC BINDING COMPONENT OF ABC TRANSPORTER"/>
    <property type="match status" value="1"/>
</dbReference>
<dbReference type="GO" id="GO:0015833">
    <property type="term" value="P:peptide transport"/>
    <property type="evidence" value="ECO:0007669"/>
    <property type="project" value="TreeGrafter"/>
</dbReference>
<dbReference type="InterPro" id="IPR039424">
    <property type="entry name" value="SBP_5"/>
</dbReference>
<organism evidence="3 4">
    <name type="scientific">Nesterenkonia sedimenti</name>
    <dbReference type="NCBI Taxonomy" id="1463632"/>
    <lineage>
        <taxon>Bacteria</taxon>
        <taxon>Bacillati</taxon>
        <taxon>Actinomycetota</taxon>
        <taxon>Actinomycetes</taxon>
        <taxon>Micrococcales</taxon>
        <taxon>Micrococcaceae</taxon>
        <taxon>Nesterenkonia</taxon>
    </lineage>
</organism>
<evidence type="ECO:0000259" key="2">
    <source>
        <dbReference type="Pfam" id="PF00496"/>
    </source>
</evidence>
<dbReference type="Pfam" id="PF00496">
    <property type="entry name" value="SBP_bac_5"/>
    <property type="match status" value="1"/>
</dbReference>
<evidence type="ECO:0000256" key="1">
    <source>
        <dbReference type="ARBA" id="ARBA00022729"/>
    </source>
</evidence>
<accession>A0A7X8YE87</accession>
<dbReference type="GO" id="GO:1904680">
    <property type="term" value="F:peptide transmembrane transporter activity"/>
    <property type="evidence" value="ECO:0007669"/>
    <property type="project" value="TreeGrafter"/>
</dbReference>
<feature type="domain" description="Solute-binding protein family 5" evidence="2">
    <location>
        <begin position="2"/>
        <end position="141"/>
    </location>
</feature>
<dbReference type="InterPro" id="IPR000914">
    <property type="entry name" value="SBP_5_dom"/>
</dbReference>
<protein>
    <recommendedName>
        <fullName evidence="2">Solute-binding protein family 5 domain-containing protein</fullName>
    </recommendedName>
</protein>
<dbReference type="EMBL" id="JABAHY010000009">
    <property type="protein sequence ID" value="NLS10374.1"/>
    <property type="molecule type" value="Genomic_DNA"/>
</dbReference>
<dbReference type="PANTHER" id="PTHR30290:SF38">
    <property type="entry name" value="D,D-DIPEPTIDE-BINDING PERIPLASMIC PROTEIN DDPA-RELATED"/>
    <property type="match status" value="1"/>
</dbReference>
<reference evidence="3 4" key="1">
    <citation type="submission" date="2020-04" db="EMBL/GenBank/DDBJ databases">
        <title>Nesterenkonia sp. nov., isolated from marine sediment.</title>
        <authorList>
            <person name="Zhang G."/>
        </authorList>
    </citation>
    <scope>NUCLEOTIDE SEQUENCE [LARGE SCALE GENOMIC DNA]</scope>
    <source>
        <strain evidence="3 4">MY13</strain>
    </source>
</reference>
<comment type="caution">
    <text evidence="3">The sequence shown here is derived from an EMBL/GenBank/DDBJ whole genome shotgun (WGS) entry which is preliminary data.</text>
</comment>
<gene>
    <name evidence="3" type="ORF">HGQ17_10290</name>
</gene>
<keyword evidence="4" id="KW-1185">Reference proteome</keyword>
<sequence>MADLAMRQAVVAAMEPESSLLSAYGDEEFFTVNSGLMPEDSPWYAATDPEFDELYENADPVEAEALMEEAGYDGEEIRILTTGDYEDHYDNALVLQQQLEEAGMTTDLTVVDWPTHTEMREDPSAFDIATTDISNWPSVPATWHFFTEGWWGTGEDEATQEAAQAVTSAQDEETAYAAMADLQEAYYEYIPVVKFGDRMTPSGLRTDFEGYEYVTGVGEIFHHIRPSE</sequence>
<evidence type="ECO:0000313" key="3">
    <source>
        <dbReference type="EMBL" id="NLS10374.1"/>
    </source>
</evidence>
<dbReference type="Gene3D" id="3.10.105.10">
    <property type="entry name" value="Dipeptide-binding Protein, Domain 3"/>
    <property type="match status" value="1"/>
</dbReference>
<keyword evidence="1" id="KW-0732">Signal</keyword>
<name>A0A7X8YE87_9MICC</name>
<dbReference type="Proteomes" id="UP000523139">
    <property type="component" value="Unassembled WGS sequence"/>
</dbReference>